<dbReference type="EMBL" id="CP101397">
    <property type="protein sequence ID" value="UTR81752.1"/>
    <property type="molecule type" value="Genomic_DNA"/>
</dbReference>
<dbReference type="InterPro" id="IPR036812">
    <property type="entry name" value="NAD(P)_OxRdtase_dom_sf"/>
</dbReference>
<keyword evidence="1" id="KW-0560">Oxidoreductase</keyword>
<keyword evidence="4" id="KW-1185">Reference proteome</keyword>
<dbReference type="SUPFAM" id="SSF51430">
    <property type="entry name" value="NAD(P)-linked oxidoreductase"/>
    <property type="match status" value="1"/>
</dbReference>
<gene>
    <name evidence="3" type="ORF">NLU04_26345</name>
</gene>
<evidence type="ECO:0000313" key="3">
    <source>
        <dbReference type="EMBL" id="UTR81752.1"/>
    </source>
</evidence>
<protein>
    <submittedName>
        <fullName evidence="3">Aldo/keto reductase</fullName>
    </submittedName>
</protein>
<dbReference type="RefSeq" id="WP_255239687.1">
    <property type="nucleotide sequence ID" value="NZ_CP101397.1"/>
</dbReference>
<sequence>MTDNDNHGNPVDTARLDTIRLDTVRLGGDGGPEVGVQGLGCMGMSEFYGETDERSARDTLDAALEAGVTLFDTADIYGRGANEEFLAAFVGAHRDEITLATKFAIERTDDPQYRAVRNDPAYIRTAVEASLRRLKTDVIDLYYMHRHDPAVPFAESVGAMAELVQQGKVRQLGLSEVTGPELREAHAVHPIAALQSEWSLFSRDVELSAVGAAVELGVTLVPYSPLGRGFLTGAFTDAGQELGEGDFRKHQPRFTGDNARTNAALLGPVHKIAAARGVTAAQVALAWVQQRAQVHGLTVVPIPGTRRRSRLLENVTATRLTLTPGELALLEPIAGQVAGDRYPDMSNTSAARE</sequence>
<dbReference type="InterPro" id="IPR023210">
    <property type="entry name" value="NADP_OxRdtase_dom"/>
</dbReference>
<feature type="domain" description="NADP-dependent oxidoreductase" evidence="2">
    <location>
        <begin position="38"/>
        <end position="331"/>
    </location>
</feature>
<proteinExistence type="predicted"/>
<dbReference type="InterPro" id="IPR020471">
    <property type="entry name" value="AKR"/>
</dbReference>
<evidence type="ECO:0000259" key="2">
    <source>
        <dbReference type="Pfam" id="PF00248"/>
    </source>
</evidence>
<organism evidence="3 4">
    <name type="scientific">Streptomyces cavourensis</name>
    <dbReference type="NCBI Taxonomy" id="67258"/>
    <lineage>
        <taxon>Bacteria</taxon>
        <taxon>Bacillati</taxon>
        <taxon>Actinomycetota</taxon>
        <taxon>Actinomycetes</taxon>
        <taxon>Kitasatosporales</taxon>
        <taxon>Streptomycetaceae</taxon>
        <taxon>Streptomyces</taxon>
    </lineage>
</organism>
<reference evidence="3" key="1">
    <citation type="submission" date="2022-07" db="EMBL/GenBank/DDBJ databases">
        <title>Genomic of Streptomyces cavourensis F2.</title>
        <authorList>
            <person name="Hu S."/>
            <person name="Liang W."/>
        </authorList>
    </citation>
    <scope>NUCLEOTIDE SEQUENCE</scope>
    <source>
        <strain evidence="3">F2</strain>
    </source>
</reference>
<evidence type="ECO:0000256" key="1">
    <source>
        <dbReference type="ARBA" id="ARBA00023002"/>
    </source>
</evidence>
<dbReference type="Gene3D" id="3.20.20.100">
    <property type="entry name" value="NADP-dependent oxidoreductase domain"/>
    <property type="match status" value="1"/>
</dbReference>
<accession>A0ABY5FDD2</accession>
<dbReference type="PANTHER" id="PTHR43625">
    <property type="entry name" value="AFLATOXIN B1 ALDEHYDE REDUCTASE"/>
    <property type="match status" value="1"/>
</dbReference>
<evidence type="ECO:0000313" key="4">
    <source>
        <dbReference type="Proteomes" id="UP001058236"/>
    </source>
</evidence>
<dbReference type="PRINTS" id="PR00069">
    <property type="entry name" value="ALDKETRDTASE"/>
</dbReference>
<dbReference type="Pfam" id="PF00248">
    <property type="entry name" value="Aldo_ket_red"/>
    <property type="match status" value="1"/>
</dbReference>
<dbReference type="Proteomes" id="UP001058236">
    <property type="component" value="Chromosome"/>
</dbReference>
<dbReference type="InterPro" id="IPR050791">
    <property type="entry name" value="Aldo-Keto_reductase"/>
</dbReference>
<name>A0ABY5FDD2_9ACTN</name>
<dbReference type="PANTHER" id="PTHR43625:SF77">
    <property type="entry name" value="ALDO-KETO REDUCTASE"/>
    <property type="match status" value="1"/>
</dbReference>